<dbReference type="Gene3D" id="3.60.21.10">
    <property type="match status" value="1"/>
</dbReference>
<protein>
    <submittedName>
        <fullName evidence="6">Serine/threonine specific protein phosphatase</fullName>
    </submittedName>
</protein>
<dbReference type="InterPro" id="IPR004843">
    <property type="entry name" value="Calcineurin-like_PHP"/>
</dbReference>
<organism evidence="6 7">
    <name type="scientific">Prochlorococcus marinus (strain MIT 9303)</name>
    <dbReference type="NCBI Taxonomy" id="59922"/>
    <lineage>
        <taxon>Bacteria</taxon>
        <taxon>Bacillati</taxon>
        <taxon>Cyanobacteriota</taxon>
        <taxon>Cyanophyceae</taxon>
        <taxon>Synechococcales</taxon>
        <taxon>Prochlorococcaceae</taxon>
        <taxon>Prochlorococcus</taxon>
    </lineage>
</organism>
<dbReference type="Proteomes" id="UP000002274">
    <property type="component" value="Chromosome"/>
</dbReference>
<dbReference type="STRING" id="59922.P9303_03771"/>
<evidence type="ECO:0000313" key="6">
    <source>
        <dbReference type="EMBL" id="ABM77129.1"/>
    </source>
</evidence>
<gene>
    <name evidence="6" type="primary">icc</name>
    <name evidence="6" type="ordered locus">P9303_03771</name>
</gene>
<dbReference type="GO" id="GO:0016787">
    <property type="term" value="F:hydrolase activity"/>
    <property type="evidence" value="ECO:0007669"/>
    <property type="project" value="UniProtKB-KW"/>
</dbReference>
<feature type="domain" description="Calcineurin-like phosphoesterase" evidence="5">
    <location>
        <begin position="1"/>
        <end position="193"/>
    </location>
</feature>
<dbReference type="InterPro" id="IPR029052">
    <property type="entry name" value="Metallo-depent_PP-like"/>
</dbReference>
<keyword evidence="1" id="KW-0479">Metal-binding</keyword>
<evidence type="ECO:0000256" key="3">
    <source>
        <dbReference type="ARBA" id="ARBA00023004"/>
    </source>
</evidence>
<dbReference type="BioCyc" id="PMAR59922:G1G80-351-MONOMER"/>
<dbReference type="KEGG" id="pmf:P9303_03771"/>
<evidence type="ECO:0000259" key="5">
    <source>
        <dbReference type="Pfam" id="PF00149"/>
    </source>
</evidence>
<dbReference type="SUPFAM" id="SSF56300">
    <property type="entry name" value="Metallo-dependent phosphatases"/>
    <property type="match status" value="1"/>
</dbReference>
<sequence>MRLVQLSDPHLVAFNHRLVRDQNPLLNFQCALQQGMSHSPDLLLITGDLCHDESWCGYVLLRDELQNLSPSIKVAVLPGNHDNPLFIKAALGRHAFTAPADLNLDGVRLILLSSHVSGRTAGQLGESQLQWLDSRLSDIEQSGRPLVVAVHHPPLPIGSSWLDAIGLVDGEALIKLLTPVDELCAVVCGHIHQHWQGLFPERKDVLVLGCPSTLCSFKAVQPCLLGREDEPGGRLIELDESGNFFEKLLRWSYPDLDQADVGR</sequence>
<accession>A2C6L9</accession>
<dbReference type="AlphaFoldDB" id="A2C6L9"/>
<dbReference type="GO" id="GO:0046872">
    <property type="term" value="F:metal ion binding"/>
    <property type="evidence" value="ECO:0007669"/>
    <property type="project" value="UniProtKB-KW"/>
</dbReference>
<evidence type="ECO:0000256" key="2">
    <source>
        <dbReference type="ARBA" id="ARBA00022801"/>
    </source>
</evidence>
<reference evidence="6 7" key="1">
    <citation type="journal article" date="2007" name="PLoS Genet.">
        <title>Patterns and implications of gene gain and loss in the evolution of Prochlorococcus.</title>
        <authorList>
            <person name="Kettler G.C."/>
            <person name="Martiny A.C."/>
            <person name="Huang K."/>
            <person name="Zucker J."/>
            <person name="Coleman M.L."/>
            <person name="Rodrigue S."/>
            <person name="Chen F."/>
            <person name="Lapidus A."/>
            <person name="Ferriera S."/>
            <person name="Johnson J."/>
            <person name="Steglich C."/>
            <person name="Church G.M."/>
            <person name="Richardson P."/>
            <person name="Chisholm S.W."/>
        </authorList>
    </citation>
    <scope>NUCLEOTIDE SEQUENCE [LARGE SCALE GENOMIC DNA]</scope>
    <source>
        <strain evidence="6 7">MIT 9303</strain>
    </source>
</reference>
<evidence type="ECO:0000256" key="4">
    <source>
        <dbReference type="ARBA" id="ARBA00025742"/>
    </source>
</evidence>
<proteinExistence type="inferred from homology"/>
<evidence type="ECO:0000256" key="1">
    <source>
        <dbReference type="ARBA" id="ARBA00022723"/>
    </source>
</evidence>
<evidence type="ECO:0000313" key="7">
    <source>
        <dbReference type="Proteomes" id="UP000002274"/>
    </source>
</evidence>
<comment type="similarity">
    <text evidence="4">Belongs to the cyclic nucleotide phosphodiesterase class-III family.</text>
</comment>
<dbReference type="PANTHER" id="PTHR42988:SF2">
    <property type="entry name" value="CYCLIC NUCLEOTIDE PHOSPHODIESTERASE CBUA0032-RELATED"/>
    <property type="match status" value="1"/>
</dbReference>
<dbReference type="PANTHER" id="PTHR42988">
    <property type="entry name" value="PHOSPHOHYDROLASE"/>
    <property type="match status" value="1"/>
</dbReference>
<dbReference type="EMBL" id="CP000554">
    <property type="protein sequence ID" value="ABM77129.1"/>
    <property type="molecule type" value="Genomic_DNA"/>
</dbReference>
<dbReference type="Pfam" id="PF00149">
    <property type="entry name" value="Metallophos"/>
    <property type="match status" value="1"/>
</dbReference>
<dbReference type="RefSeq" id="WP_011825054.1">
    <property type="nucleotide sequence ID" value="NC_008820.1"/>
</dbReference>
<dbReference type="InterPro" id="IPR050884">
    <property type="entry name" value="CNP_phosphodiesterase-III"/>
</dbReference>
<name>A2C6L9_PROM3</name>
<dbReference type="HOGENOM" id="CLU_070320_0_0_3"/>
<keyword evidence="2" id="KW-0378">Hydrolase</keyword>
<keyword evidence="3" id="KW-0408">Iron</keyword>